<gene>
    <name evidence="1" type="ORF">CCO03_04645</name>
</gene>
<reference evidence="1 2" key="1">
    <citation type="submission" date="2017-05" db="EMBL/GenBank/DDBJ databases">
        <authorList>
            <person name="Song R."/>
            <person name="Chenine A.L."/>
            <person name="Ruprecht R.M."/>
        </authorList>
    </citation>
    <scope>NUCLEOTIDE SEQUENCE [LARGE SCALE GENOMIC DNA]</scope>
    <source>
        <strain evidence="1 2">DSM 26136</strain>
    </source>
</reference>
<dbReference type="PANTHER" id="PTHR43857">
    <property type="entry name" value="BLR7761 PROTEIN"/>
    <property type="match status" value="1"/>
</dbReference>
<dbReference type="InterPro" id="IPR035959">
    <property type="entry name" value="RutC-like_sf"/>
</dbReference>
<sequence length="137" mass="14511">MSDIHYQAVLPEGWQRPRGFSHGVVAQGSKLLRIAGQIGSKPDAHGVEAGLDFGQQWERALGNVVAVVRAAGGSASHLVALRVYVTRMDDFREHGAAIGAAWSTHLGKHFPAMTLVQVAGLLDAHATVEIEAEAVLA</sequence>
<dbReference type="PANTHER" id="PTHR43857:SF1">
    <property type="entry name" value="YJGH FAMILY PROTEIN"/>
    <property type="match status" value="1"/>
</dbReference>
<dbReference type="EMBL" id="CP021455">
    <property type="protein sequence ID" value="ARU04058.1"/>
    <property type="molecule type" value="Genomic_DNA"/>
</dbReference>
<accession>A0A1Y0EKW2</accession>
<protein>
    <recommendedName>
        <fullName evidence="3">Enamine deaminase RidA</fullName>
    </recommendedName>
</protein>
<dbReference type="SUPFAM" id="SSF55298">
    <property type="entry name" value="YjgF-like"/>
    <property type="match status" value="1"/>
</dbReference>
<evidence type="ECO:0000313" key="2">
    <source>
        <dbReference type="Proteomes" id="UP000196138"/>
    </source>
</evidence>
<organism evidence="1 2">
    <name type="scientific">Comamonas serinivorans</name>
    <dbReference type="NCBI Taxonomy" id="1082851"/>
    <lineage>
        <taxon>Bacteria</taxon>
        <taxon>Pseudomonadati</taxon>
        <taxon>Pseudomonadota</taxon>
        <taxon>Betaproteobacteria</taxon>
        <taxon>Burkholderiales</taxon>
        <taxon>Comamonadaceae</taxon>
        <taxon>Comamonas</taxon>
    </lineage>
</organism>
<proteinExistence type="predicted"/>
<dbReference type="OrthoDB" id="9803101at2"/>
<evidence type="ECO:0000313" key="1">
    <source>
        <dbReference type="EMBL" id="ARU04058.1"/>
    </source>
</evidence>
<dbReference type="CDD" id="cd00448">
    <property type="entry name" value="YjgF_YER057c_UK114_family"/>
    <property type="match status" value="1"/>
</dbReference>
<dbReference type="Gene3D" id="3.30.1330.40">
    <property type="entry name" value="RutC-like"/>
    <property type="match status" value="1"/>
</dbReference>
<name>A0A1Y0EKW2_9BURK</name>
<dbReference type="InterPro" id="IPR006175">
    <property type="entry name" value="YjgF/YER057c/UK114"/>
</dbReference>
<dbReference type="AlphaFoldDB" id="A0A1Y0EKW2"/>
<evidence type="ECO:0008006" key="3">
    <source>
        <dbReference type="Google" id="ProtNLM"/>
    </source>
</evidence>
<dbReference type="Proteomes" id="UP000196138">
    <property type="component" value="Chromosome"/>
</dbReference>
<dbReference type="Pfam" id="PF01042">
    <property type="entry name" value="Ribonuc_L-PSP"/>
    <property type="match status" value="1"/>
</dbReference>
<dbReference type="RefSeq" id="WP_087277864.1">
    <property type="nucleotide sequence ID" value="NZ_CP021455.1"/>
</dbReference>
<dbReference type="KEGG" id="cser:CCO03_04645"/>
<keyword evidence="2" id="KW-1185">Reference proteome</keyword>